<proteinExistence type="predicted"/>
<sequence length="119" mass="13604">MSANPFPQQLEDVEAVDETEPCGSHHAADDDPTNPLVFVKKLQLNMNRVKFWTINDVNNLIKLILPTMDDQVQVFVSQQIDGESLLLLTPQDMKEFGMLFGAIVKIRKFVQFLNLEMQK</sequence>
<protein>
    <submittedName>
        <fullName evidence="2">SAM domain-containing protein</fullName>
    </submittedName>
</protein>
<name>A0AC34GHI2_9BILA</name>
<evidence type="ECO:0000313" key="2">
    <source>
        <dbReference type="WBParaSite" id="ES5_v2.g29005.t1"/>
    </source>
</evidence>
<organism evidence="1 2">
    <name type="scientific">Panagrolaimus sp. ES5</name>
    <dbReference type="NCBI Taxonomy" id="591445"/>
    <lineage>
        <taxon>Eukaryota</taxon>
        <taxon>Metazoa</taxon>
        <taxon>Ecdysozoa</taxon>
        <taxon>Nematoda</taxon>
        <taxon>Chromadorea</taxon>
        <taxon>Rhabditida</taxon>
        <taxon>Tylenchina</taxon>
        <taxon>Panagrolaimomorpha</taxon>
        <taxon>Panagrolaimoidea</taxon>
        <taxon>Panagrolaimidae</taxon>
        <taxon>Panagrolaimus</taxon>
    </lineage>
</organism>
<evidence type="ECO:0000313" key="1">
    <source>
        <dbReference type="Proteomes" id="UP000887579"/>
    </source>
</evidence>
<dbReference type="WBParaSite" id="ES5_v2.g29005.t1">
    <property type="protein sequence ID" value="ES5_v2.g29005.t1"/>
    <property type="gene ID" value="ES5_v2.g29005"/>
</dbReference>
<reference evidence="2" key="1">
    <citation type="submission" date="2022-11" db="UniProtKB">
        <authorList>
            <consortium name="WormBaseParasite"/>
        </authorList>
    </citation>
    <scope>IDENTIFICATION</scope>
</reference>
<dbReference type="Proteomes" id="UP000887579">
    <property type="component" value="Unplaced"/>
</dbReference>
<accession>A0AC34GHI2</accession>